<dbReference type="Pfam" id="PF01988">
    <property type="entry name" value="VIT1"/>
    <property type="match status" value="1"/>
</dbReference>
<feature type="transmembrane region" description="Helical" evidence="5">
    <location>
        <begin position="78"/>
        <end position="98"/>
    </location>
</feature>
<organism evidence="6 7">
    <name type="scientific">Candidatus Nomurabacteria bacterium RIFCSPHIGHO2_01_FULL_40_24b</name>
    <dbReference type="NCBI Taxonomy" id="1801739"/>
    <lineage>
        <taxon>Bacteria</taxon>
        <taxon>Candidatus Nomuraibacteriota</taxon>
    </lineage>
</organism>
<accession>A0A1F6V7J3</accession>
<reference evidence="6 7" key="1">
    <citation type="journal article" date="2016" name="Nat. Commun.">
        <title>Thousands of microbial genomes shed light on interconnected biogeochemical processes in an aquifer system.</title>
        <authorList>
            <person name="Anantharaman K."/>
            <person name="Brown C.T."/>
            <person name="Hug L.A."/>
            <person name="Sharon I."/>
            <person name="Castelle C.J."/>
            <person name="Probst A.J."/>
            <person name="Thomas B.C."/>
            <person name="Singh A."/>
            <person name="Wilkins M.J."/>
            <person name="Karaoz U."/>
            <person name="Brodie E.L."/>
            <person name="Williams K.H."/>
            <person name="Hubbard S.S."/>
            <person name="Banfield J.F."/>
        </authorList>
    </citation>
    <scope>NUCLEOTIDE SEQUENCE [LARGE SCALE GENOMIC DNA]</scope>
</reference>
<dbReference type="GO" id="GO:0012505">
    <property type="term" value="C:endomembrane system"/>
    <property type="evidence" value="ECO:0007669"/>
    <property type="project" value="UniProtKB-SubCell"/>
</dbReference>
<sequence>MVTHELRISDNQKSVSLKGGFYMFLAYILGGIVPLFFYLVLSIKNALPLSIVITLIGLFTLGMSMTKFTKQPILKSGLRILILGGIALMVGLTAGILIGE</sequence>
<keyword evidence="2 5" id="KW-0812">Transmembrane</keyword>
<evidence type="ECO:0000313" key="7">
    <source>
        <dbReference type="Proteomes" id="UP000177370"/>
    </source>
</evidence>
<dbReference type="GO" id="GO:0005384">
    <property type="term" value="F:manganese ion transmembrane transporter activity"/>
    <property type="evidence" value="ECO:0007669"/>
    <property type="project" value="InterPro"/>
</dbReference>
<feature type="transmembrane region" description="Helical" evidence="5">
    <location>
        <begin position="21"/>
        <end position="41"/>
    </location>
</feature>
<dbReference type="EMBL" id="MFTP01000017">
    <property type="protein sequence ID" value="OGI65542.1"/>
    <property type="molecule type" value="Genomic_DNA"/>
</dbReference>
<evidence type="ECO:0000256" key="1">
    <source>
        <dbReference type="ARBA" id="ARBA00004127"/>
    </source>
</evidence>
<comment type="caution">
    <text evidence="6">The sequence shown here is derived from an EMBL/GenBank/DDBJ whole genome shotgun (WGS) entry which is preliminary data.</text>
</comment>
<dbReference type="Proteomes" id="UP000177370">
    <property type="component" value="Unassembled WGS sequence"/>
</dbReference>
<proteinExistence type="predicted"/>
<name>A0A1F6V7J3_9BACT</name>
<dbReference type="InterPro" id="IPR008217">
    <property type="entry name" value="Ccc1_fam"/>
</dbReference>
<evidence type="ECO:0000313" key="6">
    <source>
        <dbReference type="EMBL" id="OGI65542.1"/>
    </source>
</evidence>
<keyword evidence="3 5" id="KW-1133">Transmembrane helix</keyword>
<protein>
    <submittedName>
        <fullName evidence="6">Uncharacterized protein</fullName>
    </submittedName>
</protein>
<dbReference type="GO" id="GO:0030026">
    <property type="term" value="P:intracellular manganese ion homeostasis"/>
    <property type="evidence" value="ECO:0007669"/>
    <property type="project" value="InterPro"/>
</dbReference>
<evidence type="ECO:0000256" key="5">
    <source>
        <dbReference type="SAM" id="Phobius"/>
    </source>
</evidence>
<evidence type="ECO:0000256" key="4">
    <source>
        <dbReference type="ARBA" id="ARBA00023136"/>
    </source>
</evidence>
<evidence type="ECO:0000256" key="2">
    <source>
        <dbReference type="ARBA" id="ARBA00022692"/>
    </source>
</evidence>
<feature type="transmembrane region" description="Helical" evidence="5">
    <location>
        <begin position="47"/>
        <end position="66"/>
    </location>
</feature>
<dbReference type="AlphaFoldDB" id="A0A1F6V7J3"/>
<evidence type="ECO:0000256" key="3">
    <source>
        <dbReference type="ARBA" id="ARBA00022989"/>
    </source>
</evidence>
<gene>
    <name evidence="6" type="ORF">A2647_03650</name>
</gene>
<keyword evidence="4 5" id="KW-0472">Membrane</keyword>
<comment type="subcellular location">
    <subcellularLocation>
        <location evidence="1">Endomembrane system</location>
        <topology evidence="1">Multi-pass membrane protein</topology>
    </subcellularLocation>
</comment>